<dbReference type="EMBL" id="JAAXPO010000005">
    <property type="protein sequence ID" value="NKZ18589.1"/>
    <property type="molecule type" value="Genomic_DNA"/>
</dbReference>
<evidence type="ECO:0000313" key="4">
    <source>
        <dbReference type="Proteomes" id="UP000590460"/>
    </source>
</evidence>
<keyword evidence="1" id="KW-0175">Coiled coil</keyword>
<dbReference type="RefSeq" id="WP_168676884.1">
    <property type="nucleotide sequence ID" value="NZ_BPKV01000007.1"/>
</dbReference>
<dbReference type="Proteomes" id="UP000590460">
    <property type="component" value="Unassembled WGS sequence"/>
</dbReference>
<feature type="coiled-coil region" evidence="1">
    <location>
        <begin position="48"/>
        <end position="75"/>
    </location>
</feature>
<proteinExistence type="predicted"/>
<evidence type="ECO:0000313" key="3">
    <source>
        <dbReference type="EMBL" id="NKZ18589.1"/>
    </source>
</evidence>
<organism evidence="3 4">
    <name type="scientific">Leuconostoc holzapfelii</name>
    <dbReference type="NCBI Taxonomy" id="434464"/>
    <lineage>
        <taxon>Bacteria</taxon>
        <taxon>Bacillati</taxon>
        <taxon>Bacillota</taxon>
        <taxon>Bacilli</taxon>
        <taxon>Lactobacillales</taxon>
        <taxon>Lactobacillaceae</taxon>
        <taxon>Leuconostoc</taxon>
    </lineage>
</organism>
<keyword evidence="2" id="KW-0812">Transmembrane</keyword>
<name>A0A846ZFX3_9LACO</name>
<evidence type="ECO:0000256" key="2">
    <source>
        <dbReference type="SAM" id="Phobius"/>
    </source>
</evidence>
<comment type="caution">
    <text evidence="3">The sequence shown here is derived from an EMBL/GenBank/DDBJ whole genome shotgun (WGS) entry which is preliminary data.</text>
</comment>
<dbReference type="AlphaFoldDB" id="A0A846ZFX3"/>
<keyword evidence="2" id="KW-1133">Transmembrane helix</keyword>
<accession>A0A846ZFX3</accession>
<evidence type="ECO:0000256" key="1">
    <source>
        <dbReference type="SAM" id="Coils"/>
    </source>
</evidence>
<reference evidence="3 4" key="1">
    <citation type="submission" date="2020-04" db="EMBL/GenBank/DDBJ databases">
        <title>MicrobeNet Type strains.</title>
        <authorList>
            <person name="Nicholson A.C."/>
        </authorList>
    </citation>
    <scope>NUCLEOTIDE SEQUENCE [LARGE SCALE GENOMIC DNA]</scope>
    <source>
        <strain evidence="3 4">CCUG 54536</strain>
    </source>
</reference>
<sequence>MERIAILIGEIGGAGAVVFGAFFYLFKSTFKQMIEPLSKSIDGLTFNVGLQTNLLKEHKNKLETLESRVNGHDIRIEVIEHDHERGEK</sequence>
<protein>
    <submittedName>
        <fullName evidence="3">Uncharacterized protein</fullName>
    </submittedName>
</protein>
<keyword evidence="2" id="KW-0472">Membrane</keyword>
<gene>
    <name evidence="3" type="ORF">HF966_05300</name>
</gene>
<feature type="transmembrane region" description="Helical" evidence="2">
    <location>
        <begin position="6"/>
        <end position="26"/>
    </location>
</feature>